<dbReference type="Gene3D" id="1.10.260.40">
    <property type="entry name" value="lambda repressor-like DNA-binding domains"/>
    <property type="match status" value="1"/>
</dbReference>
<dbReference type="GO" id="GO:0003700">
    <property type="term" value="F:DNA-binding transcription factor activity"/>
    <property type="evidence" value="ECO:0007669"/>
    <property type="project" value="TreeGrafter"/>
</dbReference>
<dbReference type="PANTHER" id="PTHR46797:SF1">
    <property type="entry name" value="METHYLPHOSPHONATE SYNTHASE"/>
    <property type="match status" value="1"/>
</dbReference>
<protein>
    <submittedName>
        <fullName evidence="3">Helix-turn-helix transcriptional regulator</fullName>
    </submittedName>
</protein>
<dbReference type="Pfam" id="PF01381">
    <property type="entry name" value="HTH_3"/>
    <property type="match status" value="1"/>
</dbReference>
<dbReference type="SMART" id="SM00530">
    <property type="entry name" value="HTH_XRE"/>
    <property type="match status" value="1"/>
</dbReference>
<dbReference type="InterPro" id="IPR001387">
    <property type="entry name" value="Cro/C1-type_HTH"/>
</dbReference>
<keyword evidence="1" id="KW-0238">DNA-binding</keyword>
<dbReference type="PANTHER" id="PTHR46797">
    <property type="entry name" value="HTH-TYPE TRANSCRIPTIONAL REGULATOR"/>
    <property type="match status" value="1"/>
</dbReference>
<dbReference type="SUPFAM" id="SSF47413">
    <property type="entry name" value="lambda repressor-like DNA-binding domains"/>
    <property type="match status" value="1"/>
</dbReference>
<organism evidence="3 4">
    <name type="scientific">Faecalibacterium prausnitzii</name>
    <dbReference type="NCBI Taxonomy" id="853"/>
    <lineage>
        <taxon>Bacteria</taxon>
        <taxon>Bacillati</taxon>
        <taxon>Bacillota</taxon>
        <taxon>Clostridia</taxon>
        <taxon>Eubacteriales</taxon>
        <taxon>Oscillospiraceae</taxon>
        <taxon>Faecalibacterium</taxon>
    </lineage>
</organism>
<name>A0A9E1GLS7_9FIRM</name>
<dbReference type="PROSITE" id="PS50943">
    <property type="entry name" value="HTH_CROC1"/>
    <property type="match status" value="1"/>
</dbReference>
<dbReference type="AlphaFoldDB" id="A0A9E1GLS7"/>
<feature type="domain" description="HTH cro/C1-type" evidence="2">
    <location>
        <begin position="10"/>
        <end position="64"/>
    </location>
</feature>
<comment type="caution">
    <text evidence="3">The sequence shown here is derived from an EMBL/GenBank/DDBJ whole genome shotgun (WGS) entry which is preliminary data.</text>
</comment>
<sequence length="108" mass="12179">MDKKLLGKRINTARKERGWTSERLSEACNINATYLRQIEAGTKVPSLQVFVLLCEALRVSPTYLLAEVLPSMEFSDMDVLLELWQTATPKQIAMMSSMIRSALEASKD</sequence>
<dbReference type="InterPro" id="IPR010982">
    <property type="entry name" value="Lambda_DNA-bd_dom_sf"/>
</dbReference>
<dbReference type="InterPro" id="IPR050807">
    <property type="entry name" value="TransReg_Diox_bact_type"/>
</dbReference>
<gene>
    <name evidence="3" type="ORF">KH315_11180</name>
</gene>
<proteinExistence type="predicted"/>
<dbReference type="CDD" id="cd00093">
    <property type="entry name" value="HTH_XRE"/>
    <property type="match status" value="1"/>
</dbReference>
<dbReference type="GO" id="GO:0005829">
    <property type="term" value="C:cytosol"/>
    <property type="evidence" value="ECO:0007669"/>
    <property type="project" value="TreeGrafter"/>
</dbReference>
<dbReference type="Proteomes" id="UP000811365">
    <property type="component" value="Unassembled WGS sequence"/>
</dbReference>
<evidence type="ECO:0000313" key="4">
    <source>
        <dbReference type="Proteomes" id="UP000811365"/>
    </source>
</evidence>
<dbReference type="EMBL" id="JAGZYH010000046">
    <property type="protein sequence ID" value="MBS6622706.1"/>
    <property type="molecule type" value="Genomic_DNA"/>
</dbReference>
<reference evidence="3" key="1">
    <citation type="submission" date="2021-02" db="EMBL/GenBank/DDBJ databases">
        <title>Infant gut strain persistence is associated with maternal origin, phylogeny, and functional potential including surface adhesion and iron acquisition.</title>
        <authorList>
            <person name="Lou Y.C."/>
        </authorList>
    </citation>
    <scope>NUCLEOTIDE SEQUENCE</scope>
    <source>
        <strain evidence="3">L2_039_000G1_dasL2_039_000G1_maxbin2.maxbin.077</strain>
    </source>
</reference>
<evidence type="ECO:0000313" key="3">
    <source>
        <dbReference type="EMBL" id="MBS6622706.1"/>
    </source>
</evidence>
<dbReference type="GO" id="GO:0003677">
    <property type="term" value="F:DNA binding"/>
    <property type="evidence" value="ECO:0007669"/>
    <property type="project" value="UniProtKB-KW"/>
</dbReference>
<evidence type="ECO:0000259" key="2">
    <source>
        <dbReference type="PROSITE" id="PS50943"/>
    </source>
</evidence>
<evidence type="ECO:0000256" key="1">
    <source>
        <dbReference type="ARBA" id="ARBA00023125"/>
    </source>
</evidence>
<accession>A0A9E1GLS7</accession>